<dbReference type="PATRIC" id="fig|582680.7.peg.260"/>
<dbReference type="EMBL" id="JYIT01000044">
    <property type="protein sequence ID" value="KJL30340.1"/>
    <property type="molecule type" value="Genomic_DNA"/>
</dbReference>
<feature type="region of interest" description="Disordered" evidence="1">
    <location>
        <begin position="423"/>
        <end position="442"/>
    </location>
</feature>
<feature type="region of interest" description="Disordered" evidence="1">
    <location>
        <begin position="1"/>
        <end position="31"/>
    </location>
</feature>
<dbReference type="RefSeq" id="WP_045248998.1">
    <property type="nucleotide sequence ID" value="NZ_JYIT01000044.1"/>
</dbReference>
<gene>
    <name evidence="3" type="ORF">RL72_00247</name>
</gene>
<reference evidence="3 4" key="1">
    <citation type="submission" date="2015-02" db="EMBL/GenBank/DDBJ databases">
        <title>Draft genome sequences of ten Microbacterium spp. with emphasis on heavy metal contaminated environments.</title>
        <authorList>
            <person name="Corretto E."/>
        </authorList>
    </citation>
    <scope>NUCLEOTIDE SEQUENCE [LARGE SCALE GENOMIC DNA]</scope>
    <source>
        <strain evidence="3 4">DSM 23848</strain>
    </source>
</reference>
<keyword evidence="2" id="KW-0812">Transmembrane</keyword>
<organism evidence="3 4">
    <name type="scientific">Microbacterium azadirachtae</name>
    <dbReference type="NCBI Taxonomy" id="582680"/>
    <lineage>
        <taxon>Bacteria</taxon>
        <taxon>Bacillati</taxon>
        <taxon>Actinomycetota</taxon>
        <taxon>Actinomycetes</taxon>
        <taxon>Micrococcales</taxon>
        <taxon>Microbacteriaceae</taxon>
        <taxon>Microbacterium</taxon>
    </lineage>
</organism>
<keyword evidence="2" id="KW-0472">Membrane</keyword>
<dbReference type="AlphaFoldDB" id="A0A0F0LDI4"/>
<evidence type="ECO:0000313" key="3">
    <source>
        <dbReference type="EMBL" id="KJL30340.1"/>
    </source>
</evidence>
<proteinExistence type="predicted"/>
<evidence type="ECO:0000256" key="2">
    <source>
        <dbReference type="SAM" id="Phobius"/>
    </source>
</evidence>
<keyword evidence="4" id="KW-1185">Reference proteome</keyword>
<accession>A0A0F0LDI4</accession>
<dbReference type="Proteomes" id="UP000033448">
    <property type="component" value="Unassembled WGS sequence"/>
</dbReference>
<evidence type="ECO:0000256" key="1">
    <source>
        <dbReference type="SAM" id="MobiDB-lite"/>
    </source>
</evidence>
<feature type="transmembrane region" description="Helical" evidence="2">
    <location>
        <begin position="75"/>
        <end position="95"/>
    </location>
</feature>
<sequence length="442" mass="45916">MNDDRSTPSEAPADPPGIVPAAGPDGTVTALPGASEVASSVEPVPGGGHDLAGLLVSADPDRAPSPLPRRRRRAVLAWTLPIAGVLLLAGIGAALQLTANLGYDDARTHLTAALSKHDDEESRNVRTRVVDDEAARAAEHLLGVSDPTMVGDAQRAELTTQRDRAQKASAAAVSLTGTKLSAPGTKPSWFWELYADSANLDAEARSVRTLTSALGRSSDELRSATEAIDKTGSDVIKAAAGLAGQIENDNRPSPNEGVLSLREGAARLAAASSFDEPIAEAFVGYAATAQKVRDGHTATLAAEAGPLQDARQQIEDFARSLVPGVLLDFEWADRVNDLGGDNGYLSGETLTPIQSGEYATIRLSNSIAEDWPGDSSEALVAHEAGHAIATKCRTMVDNTDSPAAEAWATAWAISMGFTDDGNGTQAYGSPPDSLVQKAAGCR</sequence>
<keyword evidence="2" id="KW-1133">Transmembrane helix</keyword>
<comment type="caution">
    <text evidence="3">The sequence shown here is derived from an EMBL/GenBank/DDBJ whole genome shotgun (WGS) entry which is preliminary data.</text>
</comment>
<dbReference type="OrthoDB" id="4976927at2"/>
<protein>
    <submittedName>
        <fullName evidence="3">Uncharacterized protein</fullName>
    </submittedName>
</protein>
<evidence type="ECO:0000313" key="4">
    <source>
        <dbReference type="Proteomes" id="UP000033448"/>
    </source>
</evidence>
<name>A0A0F0LDI4_9MICO</name>